<name>A0A0Q9YTZ7_9GAMM</name>
<dbReference type="EMBL" id="LKHV01000002">
    <property type="protein sequence ID" value="KRG19555.1"/>
    <property type="molecule type" value="Genomic_DNA"/>
</dbReference>
<gene>
    <name evidence="2" type="ORF">CC99x_00567</name>
</gene>
<dbReference type="STRING" id="437022.CC99x_00567"/>
<evidence type="ECO:0000313" key="2">
    <source>
        <dbReference type="EMBL" id="KRG19555.1"/>
    </source>
</evidence>
<sequence>MGDCQMLGHTLLCNLRQDPLTERENGSMTQKRWKLYGIIGCIILALMLGVGSWHQKVTITENKLSLGLKTIGPAVERRHLAIQNLVAHLQKDEPDNQQLQAIANYMDALEKAPFSYDKLLVDSATNQAFVAQEQEVTKLVEDLLTYGASKESLRRNLPYYRQARNTYYVSLQVYNVQNTLNEEVMYFNRQITGVFKGTLNKIFFQYRVRLKLEDMVSKAIEKYQRYTVMPSAKPPKEALKPGR</sequence>
<feature type="transmembrane region" description="Helical" evidence="1">
    <location>
        <begin position="33"/>
        <end position="53"/>
    </location>
</feature>
<organism evidence="2">
    <name type="scientific">Candidatus Berkiella cookevillensis</name>
    <dbReference type="NCBI Taxonomy" id="437022"/>
    <lineage>
        <taxon>Bacteria</taxon>
        <taxon>Pseudomonadati</taxon>
        <taxon>Pseudomonadota</taxon>
        <taxon>Gammaproteobacteria</taxon>
        <taxon>Candidatus Berkiellales</taxon>
        <taxon>Candidatus Berkiellaceae</taxon>
        <taxon>Candidatus Berkiella</taxon>
    </lineage>
</organism>
<reference evidence="2" key="1">
    <citation type="submission" date="2015-09" db="EMBL/GenBank/DDBJ databases">
        <title>Draft Genome Sequences of Two Novel Amoeba-resistant Intranuclear Bacteria, Candidatus Berkiella cookevillensis and Candidatus Berkiella aquae.</title>
        <authorList>
            <person name="Mehari Y.T."/>
            <person name="Arivett B.A."/>
            <person name="Farone A.L."/>
            <person name="Gunderson J.H."/>
            <person name="Farone M.B."/>
        </authorList>
    </citation>
    <scope>NUCLEOTIDE SEQUENCE [LARGE SCALE GENOMIC DNA]</scope>
    <source>
        <strain evidence="2">CC99</strain>
    </source>
</reference>
<proteinExistence type="predicted"/>
<dbReference type="AlphaFoldDB" id="A0A0Q9YTZ7"/>
<keyword evidence="1" id="KW-0812">Transmembrane</keyword>
<accession>A0A0Q9YTZ7</accession>
<keyword evidence="1" id="KW-1133">Transmembrane helix</keyword>
<comment type="caution">
    <text evidence="2">The sequence shown here is derived from an EMBL/GenBank/DDBJ whole genome shotgun (WGS) entry which is preliminary data.</text>
</comment>
<protein>
    <submittedName>
        <fullName evidence="2">Uncharacterized protein</fullName>
    </submittedName>
</protein>
<evidence type="ECO:0000256" key="1">
    <source>
        <dbReference type="SAM" id="Phobius"/>
    </source>
</evidence>
<keyword evidence="1" id="KW-0472">Membrane</keyword>